<protein>
    <submittedName>
        <fullName evidence="1">Uncharacterized protein</fullName>
    </submittedName>
</protein>
<organism evidence="1 2">
    <name type="scientific">Chryseobacterium nematophagum</name>
    <dbReference type="NCBI Taxonomy" id="2305228"/>
    <lineage>
        <taxon>Bacteria</taxon>
        <taxon>Pseudomonadati</taxon>
        <taxon>Bacteroidota</taxon>
        <taxon>Flavobacteriia</taxon>
        <taxon>Flavobacteriales</taxon>
        <taxon>Weeksellaceae</taxon>
        <taxon>Chryseobacterium group</taxon>
        <taxon>Chryseobacterium</taxon>
    </lineage>
</organism>
<dbReference type="Pfam" id="PF20459">
    <property type="entry name" value="DUF6712"/>
    <property type="match status" value="1"/>
</dbReference>
<name>A0A3M7LEY7_9FLAO</name>
<reference evidence="1 2" key="1">
    <citation type="submission" date="2018-08" db="EMBL/GenBank/DDBJ databases">
        <title>Chryseobacterium nematophagum: a novel matrix digesting pathogen of nematodes.</title>
        <authorList>
            <person name="Page A."/>
            <person name="Roberts M."/>
            <person name="Felix M.-A."/>
            <person name="Weir W."/>
        </authorList>
    </citation>
    <scope>NUCLEOTIDE SEQUENCE [LARGE SCALE GENOMIC DNA]</scope>
    <source>
        <strain evidence="1 2">JUb275</strain>
    </source>
</reference>
<dbReference type="Proteomes" id="UP000267524">
    <property type="component" value="Unassembled WGS sequence"/>
</dbReference>
<dbReference type="InterPro" id="IPR046558">
    <property type="entry name" value="DUF6712"/>
</dbReference>
<gene>
    <name evidence="1" type="ORF">D1632_10835</name>
</gene>
<sequence length="198" mass="23085">MNYQNLEKYIDQSDFNCVGLVAQHCDLKKLCIATEEAKAFDVIPLFCFEFIHDILNHWDQESDEVDFQKYQDLICGTAYTNAHGKLRENMGFKKVWVYYSYARYLLINQFNDSANGTVKKQNEWSISTSHEEITDLSNKYRRMGKQAYESVLEYLCSHKELFPQFEDCHCKLSCGCSGKCSCGKTKKMTGFKFSTIRK</sequence>
<accession>A0A3M7LEY7</accession>
<dbReference type="AlphaFoldDB" id="A0A3M7LEY7"/>
<dbReference type="EMBL" id="QWIV01000013">
    <property type="protein sequence ID" value="RMZ60076.1"/>
    <property type="molecule type" value="Genomic_DNA"/>
</dbReference>
<proteinExistence type="predicted"/>
<dbReference type="RefSeq" id="WP_122547200.1">
    <property type="nucleotide sequence ID" value="NZ_QWIV01000013.1"/>
</dbReference>
<evidence type="ECO:0000313" key="2">
    <source>
        <dbReference type="Proteomes" id="UP000267524"/>
    </source>
</evidence>
<evidence type="ECO:0000313" key="1">
    <source>
        <dbReference type="EMBL" id="RMZ60076.1"/>
    </source>
</evidence>
<comment type="caution">
    <text evidence="1">The sequence shown here is derived from an EMBL/GenBank/DDBJ whole genome shotgun (WGS) entry which is preliminary data.</text>
</comment>
<keyword evidence="2" id="KW-1185">Reference proteome</keyword>